<dbReference type="AlphaFoldDB" id="A0A3P6T7Z1"/>
<organism evidence="3 4">
    <name type="scientific">Dibothriocephalus latus</name>
    <name type="common">Fish tapeworm</name>
    <name type="synonym">Diphyllobothrium latum</name>
    <dbReference type="NCBI Taxonomy" id="60516"/>
    <lineage>
        <taxon>Eukaryota</taxon>
        <taxon>Metazoa</taxon>
        <taxon>Spiralia</taxon>
        <taxon>Lophotrochozoa</taxon>
        <taxon>Platyhelminthes</taxon>
        <taxon>Cestoda</taxon>
        <taxon>Eucestoda</taxon>
        <taxon>Diphyllobothriidea</taxon>
        <taxon>Diphyllobothriidae</taxon>
        <taxon>Dibothriocephalus</taxon>
    </lineage>
</organism>
<dbReference type="OrthoDB" id="6246979at2759"/>
<dbReference type="InterPro" id="IPR043791">
    <property type="entry name" value="DUF5733"/>
</dbReference>
<feature type="compositionally biased region" description="Basic residues" evidence="1">
    <location>
        <begin position="319"/>
        <end position="329"/>
    </location>
</feature>
<gene>
    <name evidence="3" type="ORF">DILT_LOCUS2677</name>
</gene>
<evidence type="ECO:0000313" key="3">
    <source>
        <dbReference type="EMBL" id="VDK75570.1"/>
    </source>
</evidence>
<accession>A0A3P6T7Z1</accession>
<evidence type="ECO:0000256" key="1">
    <source>
        <dbReference type="SAM" id="MobiDB-lite"/>
    </source>
</evidence>
<feature type="compositionally biased region" description="Low complexity" evidence="1">
    <location>
        <begin position="287"/>
        <end position="301"/>
    </location>
</feature>
<dbReference type="Pfam" id="PF19004">
    <property type="entry name" value="DUF5733"/>
    <property type="match status" value="1"/>
</dbReference>
<feature type="region of interest" description="Disordered" evidence="1">
    <location>
        <begin position="267"/>
        <end position="364"/>
    </location>
</feature>
<protein>
    <recommendedName>
        <fullName evidence="2">DUF5733 domain-containing protein</fullName>
    </recommendedName>
</protein>
<evidence type="ECO:0000259" key="2">
    <source>
        <dbReference type="Pfam" id="PF19004"/>
    </source>
</evidence>
<sequence length="411" mass="46042">MSTSESDGEQPELVTTVIGLDKNHLLDRGAFTAEQILAIIASKGGKKANAGSKNEARIYSDCIHFELTRNEMKLPDIDYENIVQFVVLPDYPDVCFILSKKRAQGQYLVFRFEKPKQIATFKRLVKRYNSRVLFEPAEPASENSDDSQRSPSPARKPIVLQKPPANHYSRPTKKSSEPTLTTTYVTNCCPKENRPPCKHKCHCGCNRRSRTQEVQTSPFLCPCSHHAKNAKANGINVGPNDVQPAKATIFVAVQTDPVCHSHHRQKSSCLKADKSPVHRKPQPIPFTQPLQPSKTTQTKPKCTCKHSERIQAGPIRRSPSFRRPCRCSKSRQPVESEIVQAEASSSFSGSSSPAPSPFSDSSSETSYKIYTAHIDRKCASQIMGEDYEWPRTHRGFDVKPYVRHPRRVGGD</sequence>
<feature type="compositionally biased region" description="Low complexity" evidence="1">
    <location>
        <begin position="341"/>
        <end position="364"/>
    </location>
</feature>
<feature type="region of interest" description="Disordered" evidence="1">
    <location>
        <begin position="136"/>
        <end position="178"/>
    </location>
</feature>
<name>A0A3P6T7Z1_DIBLA</name>
<proteinExistence type="predicted"/>
<dbReference type="Proteomes" id="UP000281553">
    <property type="component" value="Unassembled WGS sequence"/>
</dbReference>
<reference evidence="3 4" key="1">
    <citation type="submission" date="2018-11" db="EMBL/GenBank/DDBJ databases">
        <authorList>
            <consortium name="Pathogen Informatics"/>
        </authorList>
    </citation>
    <scope>NUCLEOTIDE SEQUENCE [LARGE SCALE GENOMIC DNA]</scope>
</reference>
<evidence type="ECO:0000313" key="4">
    <source>
        <dbReference type="Proteomes" id="UP000281553"/>
    </source>
</evidence>
<keyword evidence="4" id="KW-1185">Reference proteome</keyword>
<feature type="domain" description="DUF5733" evidence="2">
    <location>
        <begin position="17"/>
        <end position="129"/>
    </location>
</feature>
<dbReference type="EMBL" id="UYRU01042451">
    <property type="protein sequence ID" value="VDK75570.1"/>
    <property type="molecule type" value="Genomic_DNA"/>
</dbReference>